<comment type="caution">
    <text evidence="2">The sequence shown here is derived from an EMBL/GenBank/DDBJ whole genome shotgun (WGS) entry which is preliminary data.</text>
</comment>
<organism evidence="2">
    <name type="scientific">Solanum chilense</name>
    <name type="common">Tomato</name>
    <name type="synonym">Lycopersicon chilense</name>
    <dbReference type="NCBI Taxonomy" id="4083"/>
    <lineage>
        <taxon>Eukaryota</taxon>
        <taxon>Viridiplantae</taxon>
        <taxon>Streptophyta</taxon>
        <taxon>Embryophyta</taxon>
        <taxon>Tracheophyta</taxon>
        <taxon>Spermatophyta</taxon>
        <taxon>Magnoliopsida</taxon>
        <taxon>eudicotyledons</taxon>
        <taxon>Gunneridae</taxon>
        <taxon>Pentapetalae</taxon>
        <taxon>asterids</taxon>
        <taxon>lamiids</taxon>
        <taxon>Solanales</taxon>
        <taxon>Solanaceae</taxon>
        <taxon>Solanoideae</taxon>
        <taxon>Solaneae</taxon>
        <taxon>Solanum</taxon>
        <taxon>Solanum subgen. Lycopersicon</taxon>
    </lineage>
</organism>
<evidence type="ECO:0000256" key="1">
    <source>
        <dbReference type="SAM" id="MobiDB-lite"/>
    </source>
</evidence>
<evidence type="ECO:0000313" key="2">
    <source>
        <dbReference type="EMBL" id="TMX03106.1"/>
    </source>
</evidence>
<dbReference type="EMBL" id="RXGB01000492">
    <property type="protein sequence ID" value="TMX03106.1"/>
    <property type="molecule type" value="Genomic_DNA"/>
</dbReference>
<feature type="compositionally biased region" description="Basic residues" evidence="1">
    <location>
        <begin position="145"/>
        <end position="163"/>
    </location>
</feature>
<name>A0A6N2C957_SOLCI</name>
<protein>
    <submittedName>
        <fullName evidence="2">Uncharacterized protein</fullName>
    </submittedName>
</protein>
<sequence length="163" mass="18529">MSNINSIFLLKINTRRNVGQGRGEAAIRGHQHPPQAQTAEMICLLTHLWLTDGEVRIALVQMAQAITLQPQAMIAQEKQQGVPRKNLPASTMVSRLRDFTRMNPPIYSGSKIAENLKEECRASMLHTSMCHSKIMIHVQQVEERRKRKHTRAGKGQGKLRRIF</sequence>
<accession>A0A6N2C957</accession>
<dbReference type="AlphaFoldDB" id="A0A6N2C957"/>
<reference evidence="2" key="1">
    <citation type="submission" date="2019-05" db="EMBL/GenBank/DDBJ databases">
        <title>The de novo reference genome and transcriptome assemblies of the wild tomato species Solanum chilense.</title>
        <authorList>
            <person name="Stam R."/>
            <person name="Nosenko T."/>
            <person name="Hoerger A.C."/>
            <person name="Stephan W."/>
            <person name="Seidel M.A."/>
            <person name="Kuhn J.M.M."/>
            <person name="Haberer G."/>
            <person name="Tellier A."/>
        </authorList>
    </citation>
    <scope>NUCLEOTIDE SEQUENCE</scope>
    <source>
        <tissue evidence="2">Mature leaves</tissue>
    </source>
</reference>
<gene>
    <name evidence="2" type="ORF">EJD97_018208</name>
</gene>
<feature type="region of interest" description="Disordered" evidence="1">
    <location>
        <begin position="143"/>
        <end position="163"/>
    </location>
</feature>
<proteinExistence type="predicted"/>